<evidence type="ECO:0000313" key="10">
    <source>
        <dbReference type="EMBL" id="QDT39651.1"/>
    </source>
</evidence>
<dbReference type="Proteomes" id="UP000317318">
    <property type="component" value="Chromosome"/>
</dbReference>
<reference evidence="10 11" key="1">
    <citation type="submission" date="2019-02" db="EMBL/GenBank/DDBJ databases">
        <title>Deep-cultivation of Planctomycetes and their phenomic and genomic characterization uncovers novel biology.</title>
        <authorList>
            <person name="Wiegand S."/>
            <person name="Jogler M."/>
            <person name="Boedeker C."/>
            <person name="Pinto D."/>
            <person name="Vollmers J."/>
            <person name="Rivas-Marin E."/>
            <person name="Kohn T."/>
            <person name="Peeters S.H."/>
            <person name="Heuer A."/>
            <person name="Rast P."/>
            <person name="Oberbeckmann S."/>
            <person name="Bunk B."/>
            <person name="Jeske O."/>
            <person name="Meyerdierks A."/>
            <person name="Storesund J.E."/>
            <person name="Kallscheuer N."/>
            <person name="Luecker S."/>
            <person name="Lage O.M."/>
            <person name="Pohl T."/>
            <person name="Merkel B.J."/>
            <person name="Hornburger P."/>
            <person name="Mueller R.-W."/>
            <person name="Bruemmer F."/>
            <person name="Labrenz M."/>
            <person name="Spormann A.M."/>
            <person name="Op den Camp H."/>
            <person name="Overmann J."/>
            <person name="Amann R."/>
            <person name="Jetten M.S.M."/>
            <person name="Mascher T."/>
            <person name="Medema M.H."/>
            <person name="Devos D.P."/>
            <person name="Kaster A.-K."/>
            <person name="Ovreas L."/>
            <person name="Rohde M."/>
            <person name="Galperin M.Y."/>
            <person name="Jogler C."/>
        </authorList>
    </citation>
    <scope>NUCLEOTIDE SEQUENCE [LARGE SCALE GENOMIC DNA]</scope>
    <source>
        <strain evidence="10 11">Pan189</strain>
    </source>
</reference>
<feature type="region of interest" description="Disordered" evidence="8">
    <location>
        <begin position="607"/>
        <end position="647"/>
    </location>
</feature>
<dbReference type="InterPro" id="IPR008271">
    <property type="entry name" value="Ser/Thr_kinase_AS"/>
</dbReference>
<dbReference type="PROSITE" id="PS00108">
    <property type="entry name" value="PROTEIN_KINASE_ST"/>
    <property type="match status" value="1"/>
</dbReference>
<evidence type="ECO:0000256" key="5">
    <source>
        <dbReference type="ARBA" id="ARBA00022777"/>
    </source>
</evidence>
<keyword evidence="3 10" id="KW-0808">Transferase</keyword>
<evidence type="ECO:0000256" key="4">
    <source>
        <dbReference type="ARBA" id="ARBA00022741"/>
    </source>
</evidence>
<dbReference type="InterPro" id="IPR017441">
    <property type="entry name" value="Protein_kinase_ATP_BS"/>
</dbReference>
<dbReference type="EC" id="2.7.11.1" evidence="1"/>
<dbReference type="Gene3D" id="1.10.510.10">
    <property type="entry name" value="Transferase(Phosphotransferase) domain 1"/>
    <property type="match status" value="1"/>
</dbReference>
<accession>A0A517R746</accession>
<dbReference type="PANTHER" id="PTHR43289:SF6">
    <property type="entry name" value="SERINE_THREONINE-PROTEIN KINASE NEKL-3"/>
    <property type="match status" value="1"/>
</dbReference>
<dbReference type="PANTHER" id="PTHR43289">
    <property type="entry name" value="MITOGEN-ACTIVATED PROTEIN KINASE KINASE KINASE 20-RELATED"/>
    <property type="match status" value="1"/>
</dbReference>
<proteinExistence type="predicted"/>
<dbReference type="GO" id="GO:0004674">
    <property type="term" value="F:protein serine/threonine kinase activity"/>
    <property type="evidence" value="ECO:0007669"/>
    <property type="project" value="UniProtKB-KW"/>
</dbReference>
<feature type="region of interest" description="Disordered" evidence="8">
    <location>
        <begin position="272"/>
        <end position="326"/>
    </location>
</feature>
<dbReference type="RefSeq" id="WP_145365774.1">
    <property type="nucleotide sequence ID" value="NZ_CP036268.1"/>
</dbReference>
<organism evidence="10 11">
    <name type="scientific">Stratiformator vulcanicus</name>
    <dbReference type="NCBI Taxonomy" id="2527980"/>
    <lineage>
        <taxon>Bacteria</taxon>
        <taxon>Pseudomonadati</taxon>
        <taxon>Planctomycetota</taxon>
        <taxon>Planctomycetia</taxon>
        <taxon>Planctomycetales</taxon>
        <taxon>Planctomycetaceae</taxon>
        <taxon>Stratiformator</taxon>
    </lineage>
</organism>
<feature type="region of interest" description="Disordered" evidence="8">
    <location>
        <begin position="435"/>
        <end position="485"/>
    </location>
</feature>
<feature type="compositionally biased region" description="Polar residues" evidence="8">
    <location>
        <begin position="298"/>
        <end position="316"/>
    </location>
</feature>
<dbReference type="PROSITE" id="PS50011">
    <property type="entry name" value="PROTEIN_KINASE_DOM"/>
    <property type="match status" value="1"/>
</dbReference>
<dbReference type="EMBL" id="CP036268">
    <property type="protein sequence ID" value="QDT39651.1"/>
    <property type="molecule type" value="Genomic_DNA"/>
</dbReference>
<evidence type="ECO:0000256" key="3">
    <source>
        <dbReference type="ARBA" id="ARBA00022679"/>
    </source>
</evidence>
<dbReference type="OrthoDB" id="6111975at2"/>
<dbReference type="CDD" id="cd14014">
    <property type="entry name" value="STKc_PknB_like"/>
    <property type="match status" value="1"/>
</dbReference>
<evidence type="ECO:0000256" key="7">
    <source>
        <dbReference type="PROSITE-ProRule" id="PRU10141"/>
    </source>
</evidence>
<dbReference type="GO" id="GO:0005524">
    <property type="term" value="F:ATP binding"/>
    <property type="evidence" value="ECO:0007669"/>
    <property type="project" value="UniProtKB-UniRule"/>
</dbReference>
<evidence type="ECO:0000259" key="9">
    <source>
        <dbReference type="PROSITE" id="PS50011"/>
    </source>
</evidence>
<dbReference type="AlphaFoldDB" id="A0A517R746"/>
<feature type="domain" description="Protein kinase" evidence="9">
    <location>
        <begin position="9"/>
        <end position="269"/>
    </location>
</feature>
<name>A0A517R746_9PLAN</name>
<dbReference type="KEGG" id="svp:Pan189_40600"/>
<dbReference type="Pfam" id="PF00069">
    <property type="entry name" value="Pkinase"/>
    <property type="match status" value="1"/>
</dbReference>
<dbReference type="InterPro" id="IPR000719">
    <property type="entry name" value="Prot_kinase_dom"/>
</dbReference>
<evidence type="ECO:0000256" key="1">
    <source>
        <dbReference type="ARBA" id="ARBA00012513"/>
    </source>
</evidence>
<dbReference type="FunFam" id="1.10.510.10:FF:000021">
    <property type="entry name" value="Serine/threonine protein kinase"/>
    <property type="match status" value="1"/>
</dbReference>
<dbReference type="SMART" id="SM00220">
    <property type="entry name" value="S_TKc"/>
    <property type="match status" value="1"/>
</dbReference>
<protein>
    <recommendedName>
        <fullName evidence="1">non-specific serine/threonine protein kinase</fullName>
        <ecNumber evidence="1">2.7.11.1</ecNumber>
    </recommendedName>
</protein>
<feature type="binding site" evidence="7">
    <location>
        <position position="38"/>
    </location>
    <ligand>
        <name>ATP</name>
        <dbReference type="ChEBI" id="CHEBI:30616"/>
    </ligand>
</feature>
<evidence type="ECO:0000313" key="11">
    <source>
        <dbReference type="Proteomes" id="UP000317318"/>
    </source>
</evidence>
<keyword evidence="4 7" id="KW-0547">Nucleotide-binding</keyword>
<evidence type="ECO:0000256" key="6">
    <source>
        <dbReference type="ARBA" id="ARBA00022840"/>
    </source>
</evidence>
<feature type="compositionally biased region" description="Pro residues" evidence="8">
    <location>
        <begin position="617"/>
        <end position="629"/>
    </location>
</feature>
<dbReference type="PROSITE" id="PS00107">
    <property type="entry name" value="PROTEIN_KINASE_ATP"/>
    <property type="match status" value="1"/>
</dbReference>
<gene>
    <name evidence="10" type="primary">prkC_14</name>
    <name evidence="10" type="ORF">Pan189_40600</name>
</gene>
<dbReference type="SUPFAM" id="SSF56112">
    <property type="entry name" value="Protein kinase-like (PK-like)"/>
    <property type="match status" value="1"/>
</dbReference>
<evidence type="ECO:0000256" key="2">
    <source>
        <dbReference type="ARBA" id="ARBA00022527"/>
    </source>
</evidence>
<keyword evidence="2" id="KW-0723">Serine/threonine-protein kinase</keyword>
<sequence>MTPSQVGPYRIEEQLGSGGMGDVYLGVHEELGRRAAVKVLPASLAREPGFVSRFEREIDAMRRLNQPNIVRVFESGTEDGIYFLAMEYAEGETLLSILRREKKLPWRQVIAISIQVCSALKHAHDVGIIHRDIKPSNLMIADNGTVKLLDFGVAQVFAGTKLTATGGIIGTAEYMSPEQAEGKRATKQSDLYSLGALMYVMLTGRPPFSGNTMLDVIRQHRYGQFDRPRRYTEDIPIWLDDLVCSLLEKAPSKRPPNAFVLSRRLKEIIPKVELSTGQSEQPPVEDTTVDGPIDDPSSEFQGNDLPTQTAPGTTESAPMGSRGPGEATLVSSLMRAEIEAEANSPLRRFFDNTWVLISLLIIVILGGYAWIQYHHVTPEERFEIAERVLSEPPSNRWLVARSDHLRPLLEIDPEKWGPKVDPLLRQIAEWQAVTGAGQSRLDRTPPTLGVTDESTGNTQGPAPPAEADRDPSAGEPAPSDRLLSGEPQRILDEVEAKLEQGDILGATAQLGSLRDLLAGFEDDRFEAARQRLNELQTRIDGYSSGDKTTSFVDAAIDRAATAMADYELSGEQVERTRALKMYEALLFLYGDDDPEVRDLASAAIRRLEGERDGNEPAPSPLNRPSPPNPSDTKDLTAPEDQTAPEAS</sequence>
<evidence type="ECO:0000256" key="8">
    <source>
        <dbReference type="SAM" id="MobiDB-lite"/>
    </source>
</evidence>
<keyword evidence="6 7" id="KW-0067">ATP-binding</keyword>
<keyword evidence="5 10" id="KW-0418">Kinase</keyword>
<dbReference type="Gene3D" id="3.30.200.20">
    <property type="entry name" value="Phosphorylase Kinase, domain 1"/>
    <property type="match status" value="1"/>
</dbReference>
<keyword evidence="11" id="KW-1185">Reference proteome</keyword>
<dbReference type="InterPro" id="IPR011009">
    <property type="entry name" value="Kinase-like_dom_sf"/>
</dbReference>